<accession>X0KZC9</accession>
<gene>
    <name evidence="3" type="ORF">FOTG_17430</name>
</gene>
<feature type="compositionally biased region" description="Basic and acidic residues" evidence="2">
    <location>
        <begin position="29"/>
        <end position="51"/>
    </location>
</feature>
<feature type="coiled-coil region" evidence="1">
    <location>
        <begin position="425"/>
        <end position="452"/>
    </location>
</feature>
<dbReference type="PANTHER" id="PTHR14778">
    <property type="entry name" value="KINETOCHORE-ASSOCIATED PROTEIN DSN1 HOMOLOG"/>
    <property type="match status" value="1"/>
</dbReference>
<proteinExistence type="predicted"/>
<dbReference type="OrthoDB" id="3364649at2759"/>
<feature type="compositionally biased region" description="Low complexity" evidence="2">
    <location>
        <begin position="224"/>
        <end position="234"/>
    </location>
</feature>
<dbReference type="Proteomes" id="UP000030701">
    <property type="component" value="Unassembled WGS sequence"/>
</dbReference>
<dbReference type="PANTHER" id="PTHR14778:SF2">
    <property type="entry name" value="KINETOCHORE-ASSOCIATED PROTEIN DSN1 HOMOLOG"/>
    <property type="match status" value="1"/>
</dbReference>
<reference evidence="3" key="2">
    <citation type="submission" date="2014-03" db="EMBL/GenBank/DDBJ databases">
        <title>The Genome Annotation of Fusarium oxysporum Cotton.</title>
        <authorList>
            <consortium name="The Broad Institute Genomics Platform"/>
            <person name="Ma L.-J."/>
            <person name="Corby-Kistler H."/>
            <person name="Broz K."/>
            <person name="Gale L.R."/>
            <person name="Jonkers W."/>
            <person name="O'Donnell K."/>
            <person name="Ploetz R."/>
            <person name="Steinberg C."/>
            <person name="Schwartz D.C."/>
            <person name="VanEtten H."/>
            <person name="Zhou S."/>
            <person name="Young S.K."/>
            <person name="Zeng Q."/>
            <person name="Gargeya S."/>
            <person name="Fitzgerald M."/>
            <person name="Abouelleil A."/>
            <person name="Alvarado L."/>
            <person name="Chapman S.B."/>
            <person name="Gainer-Dewar J."/>
            <person name="Goldberg J."/>
            <person name="Griggs A."/>
            <person name="Gujja S."/>
            <person name="Hansen M."/>
            <person name="Howarth C."/>
            <person name="Imamovic A."/>
            <person name="Ireland A."/>
            <person name="Larimer J."/>
            <person name="McCowan C."/>
            <person name="Murphy C."/>
            <person name="Pearson M."/>
            <person name="Poon T.W."/>
            <person name="Priest M."/>
            <person name="Roberts A."/>
            <person name="Saif S."/>
            <person name="Shea T."/>
            <person name="Sykes S."/>
            <person name="Wortman J."/>
            <person name="Nusbaum C."/>
            <person name="Birren B."/>
        </authorList>
    </citation>
    <scope>NUCLEOTIDE SEQUENCE</scope>
    <source>
        <strain evidence="3">25433</strain>
    </source>
</reference>
<dbReference type="GO" id="GO:0007059">
    <property type="term" value="P:chromosome segregation"/>
    <property type="evidence" value="ECO:0007669"/>
    <property type="project" value="InterPro"/>
</dbReference>
<evidence type="ECO:0000313" key="3">
    <source>
        <dbReference type="EMBL" id="EXM14157.1"/>
    </source>
</evidence>
<feature type="compositionally biased region" description="Basic residues" evidence="2">
    <location>
        <begin position="212"/>
        <end position="223"/>
    </location>
</feature>
<feature type="compositionally biased region" description="Basic residues" evidence="2">
    <location>
        <begin position="91"/>
        <end position="100"/>
    </location>
</feature>
<reference evidence="3" key="1">
    <citation type="submission" date="2011-11" db="EMBL/GenBank/DDBJ databases">
        <title>The Genome Sequence of Fusarium oxysporum Cotton.</title>
        <authorList>
            <consortium name="The Broad Institute Genome Sequencing Platform"/>
            <person name="Ma L.-J."/>
            <person name="Gale L.R."/>
            <person name="Schwartz D.C."/>
            <person name="Zhou S."/>
            <person name="Corby-Kistler H."/>
            <person name="Young S.K."/>
            <person name="Zeng Q."/>
            <person name="Gargeya S."/>
            <person name="Fitzgerald M."/>
            <person name="Haas B."/>
            <person name="Abouelleil A."/>
            <person name="Alvarado L."/>
            <person name="Arachchi H.M."/>
            <person name="Berlin A."/>
            <person name="Brown A."/>
            <person name="Chapman S.B."/>
            <person name="Chen Z."/>
            <person name="Dunbar C."/>
            <person name="Freedman E."/>
            <person name="Gearin G."/>
            <person name="Goldberg J."/>
            <person name="Griggs A."/>
            <person name="Gujja S."/>
            <person name="Heiman D."/>
            <person name="Howarth C."/>
            <person name="Larson L."/>
            <person name="Lui A."/>
            <person name="MacDonald P.J.P."/>
            <person name="Montmayeur A."/>
            <person name="Murphy C."/>
            <person name="Neiman D."/>
            <person name="Pearson M."/>
            <person name="Priest M."/>
            <person name="Roberts A."/>
            <person name="Saif S."/>
            <person name="Shea T."/>
            <person name="Shenoy N."/>
            <person name="Sisk P."/>
            <person name="Stolte C."/>
            <person name="Sykes S."/>
            <person name="Wortman J."/>
            <person name="Nusbaum C."/>
            <person name="Birren B."/>
        </authorList>
    </citation>
    <scope>NUCLEOTIDE SEQUENCE [LARGE SCALE GENOMIC DNA]</scope>
    <source>
        <strain evidence="3">25433</strain>
    </source>
</reference>
<dbReference type="InterPro" id="IPR013218">
    <property type="entry name" value="Dsn1/Mis13"/>
</dbReference>
<keyword evidence="1" id="KW-0175">Coiled coil</keyword>
<feature type="compositionally biased region" description="Pro residues" evidence="2">
    <location>
        <begin position="135"/>
        <end position="155"/>
    </location>
</feature>
<dbReference type="GO" id="GO:0000444">
    <property type="term" value="C:MIS12/MIND type complex"/>
    <property type="evidence" value="ECO:0007669"/>
    <property type="project" value="InterPro"/>
</dbReference>
<dbReference type="EMBL" id="KK035251">
    <property type="protein sequence ID" value="EXM14157.1"/>
    <property type="molecule type" value="Genomic_DNA"/>
</dbReference>
<organism evidence="3">
    <name type="scientific">Fusarium oxysporum f. sp. vasinfectum 25433</name>
    <dbReference type="NCBI Taxonomy" id="1089449"/>
    <lineage>
        <taxon>Eukaryota</taxon>
        <taxon>Fungi</taxon>
        <taxon>Dikarya</taxon>
        <taxon>Ascomycota</taxon>
        <taxon>Pezizomycotina</taxon>
        <taxon>Sordariomycetes</taxon>
        <taxon>Hypocreomycetidae</taxon>
        <taxon>Hypocreales</taxon>
        <taxon>Nectriaceae</taxon>
        <taxon>Fusarium</taxon>
        <taxon>Fusarium oxysporum species complex</taxon>
    </lineage>
</organism>
<dbReference type="AlphaFoldDB" id="X0KZC9"/>
<evidence type="ECO:0000256" key="2">
    <source>
        <dbReference type="SAM" id="MobiDB-lite"/>
    </source>
</evidence>
<evidence type="ECO:0000256" key="1">
    <source>
        <dbReference type="SAM" id="Coils"/>
    </source>
</evidence>
<dbReference type="Pfam" id="PF08202">
    <property type="entry name" value="MIS13"/>
    <property type="match status" value="1"/>
</dbReference>
<feature type="region of interest" description="Disordered" evidence="2">
    <location>
        <begin position="28"/>
        <end position="234"/>
    </location>
</feature>
<name>X0KZC9_FUSOX</name>
<protein>
    <recommendedName>
        <fullName evidence="4">Kinetochore protein mis13</fullName>
    </recommendedName>
</protein>
<dbReference type="HOGENOM" id="CLU_021697_1_0_1"/>
<sequence>MTTLRLAAAAATDYEHDDDFSFVRKSKRIKTDVTDEPKPEAVPEPKAEPVKKSANGRPVAKQRAAKAPTTNGTIVEEVPPEKETNATTKPATRKSSRRKAIFNASVERDIYVPKRPPTRRSTRRSREAQEEEAPQPAPASIPEPEPEPQPEPVPEAAPTSHFNEAPKKRESGAKPTRPPPDWDNSPQREPPVQSATIALPMSDTPIINRNKEMRKKVGNRNRRSSLGNRGRRASSLIESGQIAIPHREVNPADFYKHIEAEGLTEPRRMKQLLTWCGERALAGKPPHGTPNSNAILGARAIQDQLLKDFAAGSEFSDWFSREDDGPNVPVVLRPDPRNMELDEKLAQLETNIKRLQDEKKAWQAIRKPLLEQPPLFSEGETGPIVLPDFDLLDPYEGKIRGFLADERASFDAVRSQTESKLLTVQSSLEFQVDQLADNVHKLEQRVQVAGREADKVLSVSALRLRQREEREKASAGTRDMPVIEVLRSLGNILPEGGG</sequence>
<feature type="coiled-coil region" evidence="1">
    <location>
        <begin position="338"/>
        <end position="365"/>
    </location>
</feature>
<evidence type="ECO:0008006" key="4">
    <source>
        <dbReference type="Google" id="ProtNLM"/>
    </source>
</evidence>
<dbReference type="GO" id="GO:0051301">
    <property type="term" value="P:cell division"/>
    <property type="evidence" value="ECO:0007669"/>
    <property type="project" value="InterPro"/>
</dbReference>